<evidence type="ECO:0000313" key="14">
    <source>
        <dbReference type="EMBL" id="TGY76737.1"/>
    </source>
</evidence>
<dbReference type="EC" id="7.1.1.-" evidence="11"/>
<keyword evidence="9 11" id="KW-0520">NAD</keyword>
<evidence type="ECO:0000256" key="1">
    <source>
        <dbReference type="ARBA" id="ARBA00004141"/>
    </source>
</evidence>
<keyword evidence="6 11" id="KW-0874">Quinone</keyword>
<dbReference type="HAMAP" id="MF_01394">
    <property type="entry name" value="NDH1_NuoA"/>
    <property type="match status" value="1"/>
</dbReference>
<dbReference type="InterPro" id="IPR023043">
    <property type="entry name" value="NAD(P)H_OxRDtase_bac/plastid"/>
</dbReference>
<accession>A0A1B1SBT7</accession>
<dbReference type="InterPro" id="IPR000440">
    <property type="entry name" value="NADH_UbQ/plastoQ_OxRdtase_su3"/>
</dbReference>
<gene>
    <name evidence="11" type="primary">nuoA</name>
    <name evidence="13" type="ORF">A4V02_10925</name>
    <name evidence="14" type="ORF">E5333_00345</name>
</gene>
<feature type="transmembrane region" description="Helical" evidence="11">
    <location>
        <begin position="98"/>
        <end position="116"/>
    </location>
</feature>
<accession>A0A1Z2XH34</accession>
<feature type="transmembrane region" description="Helical" evidence="11">
    <location>
        <begin position="12"/>
        <end position="35"/>
    </location>
</feature>
<evidence type="ECO:0000256" key="5">
    <source>
        <dbReference type="ARBA" id="ARBA00022692"/>
    </source>
</evidence>
<keyword evidence="8 11" id="KW-1133">Transmembrane helix</keyword>
<evidence type="ECO:0000256" key="2">
    <source>
        <dbReference type="ARBA" id="ARBA00008472"/>
    </source>
</evidence>
<dbReference type="AlphaFoldDB" id="A0A1B1SBT7"/>
<dbReference type="Pfam" id="PF00507">
    <property type="entry name" value="Oxidored_q4"/>
    <property type="match status" value="1"/>
</dbReference>
<dbReference type="OrthoDB" id="9791970at2"/>
<dbReference type="PANTHER" id="PTHR11058:SF22">
    <property type="entry name" value="NADH-QUINONE OXIDOREDUCTASE SUBUNIT A"/>
    <property type="match status" value="1"/>
</dbReference>
<comment type="subunit">
    <text evidence="11">NDH-1 is composed of 14 different subunits. Subunits NuoA, H, J, K, L, M, N constitute the membrane sector of the complex.</text>
</comment>
<dbReference type="EMBL" id="CP015402">
    <property type="protein sequence ID" value="ANU64170.1"/>
    <property type="molecule type" value="Genomic_DNA"/>
</dbReference>
<name>A0A1B1SBT7_9BACT</name>
<evidence type="ECO:0000256" key="11">
    <source>
        <dbReference type="HAMAP-Rule" id="MF_01394"/>
    </source>
</evidence>
<dbReference type="Proteomes" id="UP000306630">
    <property type="component" value="Unassembled WGS sequence"/>
</dbReference>
<keyword evidence="3 11" id="KW-0813">Transport</keyword>
<reference evidence="15" key="1">
    <citation type="submission" date="2016-04" db="EMBL/GenBank/DDBJ databases">
        <title>Complete Genome Sequences of Twelve Strains of a Stable Defined Moderately Diverse Mouse Microbiota 2 (sDMDMm2).</title>
        <authorList>
            <person name="Uchimura Y."/>
            <person name="Wyss M."/>
            <person name="Brugiroux S."/>
            <person name="Limenitakis J.P."/>
            <person name="Stecher B."/>
            <person name="McCoy K.D."/>
            <person name="Macpherson A.J."/>
        </authorList>
    </citation>
    <scope>NUCLEOTIDE SEQUENCE [LARGE SCALE GENOMIC DNA]</scope>
    <source>
        <strain evidence="15">YL27</strain>
    </source>
</reference>
<dbReference type="RefSeq" id="WP_068961458.1">
    <property type="nucleotide sequence ID" value="NZ_CAJTAP010000001.1"/>
</dbReference>
<evidence type="ECO:0000256" key="3">
    <source>
        <dbReference type="ARBA" id="ARBA00022448"/>
    </source>
</evidence>
<reference evidence="14 16" key="3">
    <citation type="submission" date="2019-04" db="EMBL/GenBank/DDBJ databases">
        <title>Microbes associate with the intestines of laboratory mice.</title>
        <authorList>
            <person name="Navarre W."/>
            <person name="Wong E."/>
            <person name="Huang K."/>
            <person name="Tropini C."/>
            <person name="Ng K."/>
            <person name="Yu B."/>
        </authorList>
    </citation>
    <scope>NUCLEOTIDE SEQUENCE [LARGE SCALE GENOMIC DNA]</scope>
    <source>
        <strain evidence="14 16">NM06_A21</strain>
    </source>
</reference>
<evidence type="ECO:0000313" key="15">
    <source>
        <dbReference type="Proteomes" id="UP000186351"/>
    </source>
</evidence>
<dbReference type="Gene3D" id="1.20.58.1610">
    <property type="entry name" value="NADH:ubiquinone/plastoquinone oxidoreductase, chain 3"/>
    <property type="match status" value="1"/>
</dbReference>
<evidence type="ECO:0000256" key="8">
    <source>
        <dbReference type="ARBA" id="ARBA00022989"/>
    </source>
</evidence>
<dbReference type="GO" id="GO:0050136">
    <property type="term" value="F:NADH dehydrogenase (quinone) (non-electrogenic) activity"/>
    <property type="evidence" value="ECO:0007669"/>
    <property type="project" value="UniProtKB-UniRule"/>
</dbReference>
<evidence type="ECO:0000256" key="9">
    <source>
        <dbReference type="ARBA" id="ARBA00023027"/>
    </source>
</evidence>
<keyword evidence="7 11" id="KW-1278">Translocase</keyword>
<reference evidence="13" key="2">
    <citation type="submission" date="2017-04" db="EMBL/GenBank/DDBJ databases">
        <title>Complete Genome Sequences of Twelve Strains of a Stable Defined Moderately Diverse Mouse Microbiota 2 (sDMDMm2).</title>
        <authorList>
            <person name="Uchimura Y."/>
            <person name="Wyss M."/>
            <person name="Brugiroux S."/>
            <person name="Limenitakis J.P."/>
            <person name="Stecher B."/>
            <person name="McCoy K.D."/>
            <person name="Macpherson A.J."/>
        </authorList>
    </citation>
    <scope>NUCLEOTIDE SEQUENCE</scope>
    <source>
        <strain evidence="13">YL27</strain>
    </source>
</reference>
<organism evidence="13 15">
    <name type="scientific">Muribaculum intestinale</name>
    <dbReference type="NCBI Taxonomy" id="1796646"/>
    <lineage>
        <taxon>Bacteria</taxon>
        <taxon>Pseudomonadati</taxon>
        <taxon>Bacteroidota</taxon>
        <taxon>Bacteroidia</taxon>
        <taxon>Bacteroidales</taxon>
        <taxon>Muribaculaceae</taxon>
        <taxon>Muribaculum</taxon>
    </lineage>
</organism>
<dbReference type="Proteomes" id="UP000186351">
    <property type="component" value="Chromosome"/>
</dbReference>
<evidence type="ECO:0000313" key="13">
    <source>
        <dbReference type="EMBL" id="ANU64170.1"/>
    </source>
</evidence>
<comment type="subcellular location">
    <subcellularLocation>
        <location evidence="11 12">Cell membrane</location>
        <topology evidence="11 12">Multi-pass membrane protein</topology>
    </subcellularLocation>
    <subcellularLocation>
        <location evidence="1">Membrane</location>
        <topology evidence="1">Multi-pass membrane protein</topology>
    </subcellularLocation>
</comment>
<dbReference type="KEGG" id="pary:A4V02_10925"/>
<dbReference type="GO" id="GO:0030964">
    <property type="term" value="C:NADH dehydrogenase complex"/>
    <property type="evidence" value="ECO:0007669"/>
    <property type="project" value="TreeGrafter"/>
</dbReference>
<evidence type="ECO:0000256" key="6">
    <source>
        <dbReference type="ARBA" id="ARBA00022719"/>
    </source>
</evidence>
<keyword evidence="10 11" id="KW-0472">Membrane</keyword>
<keyword evidence="5 11" id="KW-0812">Transmembrane</keyword>
<evidence type="ECO:0000256" key="10">
    <source>
        <dbReference type="ARBA" id="ARBA00023136"/>
    </source>
</evidence>
<evidence type="ECO:0000256" key="4">
    <source>
        <dbReference type="ARBA" id="ARBA00022475"/>
    </source>
</evidence>
<evidence type="ECO:0000256" key="7">
    <source>
        <dbReference type="ARBA" id="ARBA00022967"/>
    </source>
</evidence>
<keyword evidence="4 11" id="KW-1003">Cell membrane</keyword>
<dbReference type="GeneID" id="65537384"/>
<comment type="catalytic activity">
    <reaction evidence="11 12">
        <text>a quinone + NADH + 5 H(+)(in) = a quinol + NAD(+) + 4 H(+)(out)</text>
        <dbReference type="Rhea" id="RHEA:57888"/>
        <dbReference type="ChEBI" id="CHEBI:15378"/>
        <dbReference type="ChEBI" id="CHEBI:24646"/>
        <dbReference type="ChEBI" id="CHEBI:57540"/>
        <dbReference type="ChEBI" id="CHEBI:57945"/>
        <dbReference type="ChEBI" id="CHEBI:132124"/>
    </reaction>
</comment>
<sequence>MVSLIFGIQNSTLAVVGALTGVALVALALVLAGLISPRSFNPQKGEAYECGIPTRGESMAQFHIGYYLYAILFLMFDVETVFLYPWAVNMRALGTDGLLCIAVFFGILVLGLVYAWRKGALEWK</sequence>
<protein>
    <recommendedName>
        <fullName evidence="11">NADH-quinone oxidoreductase subunit A</fullName>
        <ecNumber evidence="11">7.1.1.-</ecNumber>
    </recommendedName>
    <alternativeName>
        <fullName evidence="11">NADH dehydrogenase I subunit A</fullName>
    </alternativeName>
    <alternativeName>
        <fullName evidence="11">NDH-1 subunit A</fullName>
    </alternativeName>
    <alternativeName>
        <fullName evidence="11">NUO1</fullName>
    </alternativeName>
</protein>
<dbReference type="GO" id="GO:0048038">
    <property type="term" value="F:quinone binding"/>
    <property type="evidence" value="ECO:0007669"/>
    <property type="project" value="UniProtKB-KW"/>
</dbReference>
<comment type="function">
    <text evidence="11">NDH-1 shuttles electrons from NADH, via FMN and iron-sulfur (Fe-S) centers, to quinones in the respiratory chain. The immediate electron acceptor for the enzyme in this species is believed to be a menaquinone. Couples the redox reaction to proton translocation (for every two electrons transferred, four hydrogen ions are translocated across the cytoplasmic membrane), and thus conserves the redox energy in a proton gradient.</text>
</comment>
<dbReference type="GO" id="GO:0008137">
    <property type="term" value="F:NADH dehydrogenase (ubiquinone) activity"/>
    <property type="evidence" value="ECO:0007669"/>
    <property type="project" value="InterPro"/>
</dbReference>
<dbReference type="GO" id="GO:0005886">
    <property type="term" value="C:plasma membrane"/>
    <property type="evidence" value="ECO:0007669"/>
    <property type="project" value="UniProtKB-SubCell"/>
</dbReference>
<keyword evidence="15" id="KW-1185">Reference proteome</keyword>
<dbReference type="PANTHER" id="PTHR11058">
    <property type="entry name" value="NADH-UBIQUINONE OXIDOREDUCTASE CHAIN 3"/>
    <property type="match status" value="1"/>
</dbReference>
<feature type="transmembrane region" description="Helical" evidence="11">
    <location>
        <begin position="66"/>
        <end position="86"/>
    </location>
</feature>
<evidence type="ECO:0000313" key="16">
    <source>
        <dbReference type="Proteomes" id="UP000306630"/>
    </source>
</evidence>
<dbReference type="STRING" id="1796646.A4V02_10925"/>
<dbReference type="InterPro" id="IPR038430">
    <property type="entry name" value="NDAH_ubi_oxred_su3_sf"/>
</dbReference>
<comment type="similarity">
    <text evidence="2 11 12">Belongs to the complex I subunit 3 family.</text>
</comment>
<evidence type="ECO:0000256" key="12">
    <source>
        <dbReference type="RuleBase" id="RU003639"/>
    </source>
</evidence>
<dbReference type="EMBL" id="SRYD01000001">
    <property type="protein sequence ID" value="TGY76737.1"/>
    <property type="molecule type" value="Genomic_DNA"/>
</dbReference>
<proteinExistence type="inferred from homology"/>